<dbReference type="GO" id="GO:0005524">
    <property type="term" value="F:ATP binding"/>
    <property type="evidence" value="ECO:0007669"/>
    <property type="project" value="UniProtKB-UniRule"/>
</dbReference>
<dbReference type="InterPro" id="IPR035911">
    <property type="entry name" value="MurE/MurF_N"/>
</dbReference>
<dbReference type="InterPro" id="IPR018109">
    <property type="entry name" value="Folylpolyglutamate_synth_CS"/>
</dbReference>
<keyword evidence="9 12" id="KW-0573">Peptidoglycan synthesis</keyword>
<evidence type="ECO:0000259" key="15">
    <source>
        <dbReference type="Pfam" id="PF02875"/>
    </source>
</evidence>
<feature type="binding site" evidence="12">
    <location>
        <position position="192"/>
    </location>
    <ligand>
        <name>UDP-N-acetyl-alpha-D-muramoyl-L-alanyl-D-glutamate</name>
        <dbReference type="ChEBI" id="CHEBI:83900"/>
    </ligand>
</feature>
<dbReference type="EC" id="6.3.2.13" evidence="12"/>
<evidence type="ECO:0000256" key="13">
    <source>
        <dbReference type="RuleBase" id="RU004135"/>
    </source>
</evidence>
<keyword evidence="18" id="KW-1185">Reference proteome</keyword>
<dbReference type="InterPro" id="IPR036615">
    <property type="entry name" value="Mur_ligase_C_dom_sf"/>
</dbReference>
<keyword evidence="4 12" id="KW-0436">Ligase</keyword>
<evidence type="ECO:0000256" key="2">
    <source>
        <dbReference type="ARBA" id="ARBA00005898"/>
    </source>
</evidence>
<dbReference type="Pfam" id="PF02875">
    <property type="entry name" value="Mur_ligase_C"/>
    <property type="match status" value="1"/>
</dbReference>
<dbReference type="Pfam" id="PF08245">
    <property type="entry name" value="Mur_ligase_M"/>
    <property type="match status" value="1"/>
</dbReference>
<evidence type="ECO:0000313" key="17">
    <source>
        <dbReference type="EMBL" id="MCZ8536422.1"/>
    </source>
</evidence>
<dbReference type="InterPro" id="IPR005761">
    <property type="entry name" value="UDP-N-AcMur-Glu-dNH2Pim_ligase"/>
</dbReference>
<evidence type="ECO:0000256" key="12">
    <source>
        <dbReference type="HAMAP-Rule" id="MF_00208"/>
    </source>
</evidence>
<comment type="function">
    <text evidence="12">Catalyzes the addition of meso-diaminopimelic acid to the nucleotide precursor UDP-N-acetylmuramoyl-L-alanyl-D-glutamate (UMAG) in the biosynthesis of bacterial cell-wall peptidoglycan.</text>
</comment>
<evidence type="ECO:0000256" key="6">
    <source>
        <dbReference type="ARBA" id="ARBA00022741"/>
    </source>
</evidence>
<dbReference type="HAMAP" id="MF_00208">
    <property type="entry name" value="MurE"/>
    <property type="match status" value="1"/>
</dbReference>
<reference evidence="17" key="1">
    <citation type="submission" date="2022-05" db="EMBL/GenBank/DDBJ databases">
        <authorList>
            <person name="Colautti A."/>
            <person name="Iacumin L."/>
        </authorList>
    </citation>
    <scope>NUCLEOTIDE SEQUENCE</scope>
    <source>
        <strain evidence="17">SK 55</strain>
    </source>
</reference>
<protein>
    <recommendedName>
        <fullName evidence="12">UDP-N-acetylmuramoyl-L-alanyl-D-glutamate--2,6-diaminopimelate ligase</fullName>
        <ecNumber evidence="12">6.3.2.13</ecNumber>
    </recommendedName>
    <alternativeName>
        <fullName evidence="12">Meso-A2pm-adding enzyme</fullName>
    </alternativeName>
    <alternativeName>
        <fullName evidence="12">Meso-diaminopimelate-adding enzyme</fullName>
    </alternativeName>
    <alternativeName>
        <fullName evidence="12">UDP-MurNAc-L-Ala-D-Glu:meso-diaminopimelate ligase</fullName>
    </alternativeName>
    <alternativeName>
        <fullName evidence="12">UDP-MurNAc-tripeptide synthetase</fullName>
    </alternativeName>
    <alternativeName>
        <fullName evidence="12">UDP-N-acetylmuramyl-tripeptide synthetase</fullName>
    </alternativeName>
</protein>
<dbReference type="GO" id="GO:0008765">
    <property type="term" value="F:UDP-N-acetylmuramoylalanyl-D-glutamate-2,6-diaminopimelate ligase activity"/>
    <property type="evidence" value="ECO:0007669"/>
    <property type="project" value="UniProtKB-UniRule"/>
</dbReference>
<keyword evidence="7 12" id="KW-0067">ATP-binding</keyword>
<dbReference type="SUPFAM" id="SSF53623">
    <property type="entry name" value="MurD-like peptide ligases, catalytic domain"/>
    <property type="match status" value="1"/>
</dbReference>
<evidence type="ECO:0000256" key="8">
    <source>
        <dbReference type="ARBA" id="ARBA00022960"/>
    </source>
</evidence>
<keyword evidence="8 12" id="KW-0133">Cell shape</keyword>
<dbReference type="PANTHER" id="PTHR23135">
    <property type="entry name" value="MUR LIGASE FAMILY MEMBER"/>
    <property type="match status" value="1"/>
</dbReference>
<dbReference type="GO" id="GO:0071555">
    <property type="term" value="P:cell wall organization"/>
    <property type="evidence" value="ECO:0007669"/>
    <property type="project" value="UniProtKB-KW"/>
</dbReference>
<keyword evidence="6 12" id="KW-0547">Nucleotide-binding</keyword>
<comment type="caution">
    <text evidence="17">The sequence shown here is derived from an EMBL/GenBank/DDBJ whole genome shotgun (WGS) entry which is preliminary data.</text>
</comment>
<dbReference type="GO" id="GO:0004326">
    <property type="term" value="F:tetrahydrofolylpolyglutamate synthase activity"/>
    <property type="evidence" value="ECO:0007669"/>
    <property type="project" value="InterPro"/>
</dbReference>
<dbReference type="Proteomes" id="UP001152173">
    <property type="component" value="Unassembled WGS sequence"/>
</dbReference>
<dbReference type="EMBL" id="JAMKBJ010000003">
    <property type="protein sequence ID" value="MCZ8536422.1"/>
    <property type="molecule type" value="Genomic_DNA"/>
</dbReference>
<feature type="modified residue" description="N6-carboxylysine" evidence="12">
    <location>
        <position position="226"/>
    </location>
</feature>
<feature type="binding site" evidence="12">
    <location>
        <position position="458"/>
    </location>
    <ligand>
        <name>meso-2,6-diaminopimelate</name>
        <dbReference type="ChEBI" id="CHEBI:57791"/>
    </ligand>
</feature>
<dbReference type="GO" id="GO:0051301">
    <property type="term" value="P:cell division"/>
    <property type="evidence" value="ECO:0007669"/>
    <property type="project" value="UniProtKB-KW"/>
</dbReference>
<keyword evidence="5 12" id="KW-0132">Cell division</keyword>
<dbReference type="AlphaFoldDB" id="A0A9X3LEB1"/>
<dbReference type="PROSITE" id="PS01011">
    <property type="entry name" value="FOLYLPOLYGLU_SYNT_1"/>
    <property type="match status" value="1"/>
</dbReference>
<sequence>MTLVIADLLKDWPCTWLHGSFNEFISGVKENSREVQAGDVFVVIKGKNVNGATFIKEAIERGAVCIIAEDRKYEEMCGEVAFGIVPNTRTFLSHACSRIYGEPSKNLHVIGVTGTNGKTTVSHLIGQILSLLGFQTAVIGTLGLFVNGIRVEENVPSLTSWSAPHLHQTFARLIKMNITHVIIEASSMGLAQHRLDHCSIDQGVFLNLGHDHLEDHEGIEAYKKAKSKLMDLTQKLVVNEDDSFWLEKGKQSKKELKWFGEKYVQLEEIKPLSMNVKVFDEGSSNGHSVEVGFTGVYNISNIAAAIGTVRQMGIPMSSIVPILPNIYLPQGRFQFILKKPFQVVIDYAHTPEALEHLLSSAAAITEGRLLVVFGCGGNRDQAKRSVMGEIASKYADRVWVTSDNPRSEDPLKICQQIVENLPETSRIHIEIDRAAAIEQALLHCMPGDLLCIAGKGHESTQHIGNQILPFSDEQTVLEKLSTLPVTWNYEK</sequence>
<dbReference type="Gene3D" id="3.40.1390.10">
    <property type="entry name" value="MurE/MurF, N-terminal domain"/>
    <property type="match status" value="1"/>
</dbReference>
<dbReference type="GO" id="GO:0000287">
    <property type="term" value="F:magnesium ion binding"/>
    <property type="evidence" value="ECO:0007669"/>
    <property type="project" value="UniProtKB-UniRule"/>
</dbReference>
<comment type="catalytic activity">
    <reaction evidence="12">
        <text>UDP-N-acetyl-alpha-D-muramoyl-L-alanyl-D-glutamate + meso-2,6-diaminopimelate + ATP = UDP-N-acetyl-alpha-D-muramoyl-L-alanyl-gamma-D-glutamyl-meso-2,6-diaminopimelate + ADP + phosphate + H(+)</text>
        <dbReference type="Rhea" id="RHEA:23676"/>
        <dbReference type="ChEBI" id="CHEBI:15378"/>
        <dbReference type="ChEBI" id="CHEBI:30616"/>
        <dbReference type="ChEBI" id="CHEBI:43474"/>
        <dbReference type="ChEBI" id="CHEBI:57791"/>
        <dbReference type="ChEBI" id="CHEBI:83900"/>
        <dbReference type="ChEBI" id="CHEBI:83905"/>
        <dbReference type="ChEBI" id="CHEBI:456216"/>
        <dbReference type="EC" id="6.3.2.13"/>
    </reaction>
</comment>
<dbReference type="InterPro" id="IPR036565">
    <property type="entry name" value="Mur-like_cat_sf"/>
</dbReference>
<comment type="subcellular location">
    <subcellularLocation>
        <location evidence="12 13">Cytoplasm</location>
    </subcellularLocation>
</comment>
<feature type="binding site" evidence="12">
    <location>
        <position position="194"/>
    </location>
    <ligand>
        <name>UDP-N-acetyl-alpha-D-muramoyl-L-alanyl-D-glutamate</name>
        <dbReference type="ChEBI" id="CHEBI:83900"/>
    </ligand>
</feature>
<evidence type="ECO:0000256" key="1">
    <source>
        <dbReference type="ARBA" id="ARBA00004752"/>
    </source>
</evidence>
<dbReference type="InterPro" id="IPR000713">
    <property type="entry name" value="Mur_ligase_N"/>
</dbReference>
<comment type="pathway">
    <text evidence="1 12 13">Cell wall biogenesis; peptidoglycan biosynthesis.</text>
</comment>
<feature type="binding site" evidence="12">
    <location>
        <begin position="114"/>
        <end position="120"/>
    </location>
    <ligand>
        <name>ATP</name>
        <dbReference type="ChEBI" id="CHEBI:30616"/>
    </ligand>
</feature>
<comment type="PTM">
    <text evidence="12">Carboxylation is probably crucial for Mg(2+) binding and, consequently, for the gamma-phosphate positioning of ATP.</text>
</comment>
<feature type="domain" description="Mur ligase N-terminal catalytic" evidence="14">
    <location>
        <begin position="25"/>
        <end position="73"/>
    </location>
</feature>
<keyword evidence="12" id="KW-0460">Magnesium</keyword>
<dbReference type="GO" id="GO:0005737">
    <property type="term" value="C:cytoplasm"/>
    <property type="evidence" value="ECO:0007669"/>
    <property type="project" value="UniProtKB-SubCell"/>
</dbReference>
<comment type="cofactor">
    <cofactor evidence="12">
        <name>Mg(2+)</name>
        <dbReference type="ChEBI" id="CHEBI:18420"/>
    </cofactor>
</comment>
<evidence type="ECO:0000256" key="10">
    <source>
        <dbReference type="ARBA" id="ARBA00023306"/>
    </source>
</evidence>
<evidence type="ECO:0000259" key="14">
    <source>
        <dbReference type="Pfam" id="PF01225"/>
    </source>
</evidence>
<dbReference type="InterPro" id="IPR013221">
    <property type="entry name" value="Mur_ligase_cen"/>
</dbReference>
<evidence type="ECO:0000256" key="4">
    <source>
        <dbReference type="ARBA" id="ARBA00022598"/>
    </source>
</evidence>
<comment type="caution">
    <text evidence="12">Lacks conserved residue(s) required for the propagation of feature annotation.</text>
</comment>
<dbReference type="SUPFAM" id="SSF53244">
    <property type="entry name" value="MurD-like peptide ligases, peptide-binding domain"/>
    <property type="match status" value="1"/>
</dbReference>
<dbReference type="NCBIfam" id="NF001126">
    <property type="entry name" value="PRK00139.1-4"/>
    <property type="match status" value="1"/>
</dbReference>
<dbReference type="RefSeq" id="WP_269925524.1">
    <property type="nucleotide sequence ID" value="NZ_JAMKBJ010000003.1"/>
</dbReference>
<feature type="binding site" evidence="12">
    <location>
        <position position="379"/>
    </location>
    <ligand>
        <name>meso-2,6-diaminopimelate</name>
        <dbReference type="ChEBI" id="CHEBI:57791"/>
    </ligand>
</feature>
<evidence type="ECO:0000256" key="7">
    <source>
        <dbReference type="ARBA" id="ARBA00022840"/>
    </source>
</evidence>
<feature type="short sequence motif" description="Meso-diaminopimelate recognition motif" evidence="12">
    <location>
        <begin position="403"/>
        <end position="406"/>
    </location>
</feature>
<name>A0A9X3LEB1_9BACL</name>
<feature type="domain" description="Mur ligase C-terminal" evidence="15">
    <location>
        <begin position="331"/>
        <end position="456"/>
    </location>
</feature>
<feature type="binding site" evidence="12">
    <location>
        <begin position="403"/>
        <end position="406"/>
    </location>
    <ligand>
        <name>meso-2,6-diaminopimelate</name>
        <dbReference type="ChEBI" id="CHEBI:57791"/>
    </ligand>
</feature>
<organism evidence="17 18">
    <name type="scientific">Paenisporosarcina quisquiliarum</name>
    <dbReference type="NCBI Taxonomy" id="365346"/>
    <lineage>
        <taxon>Bacteria</taxon>
        <taxon>Bacillati</taxon>
        <taxon>Bacillota</taxon>
        <taxon>Bacilli</taxon>
        <taxon>Bacillales</taxon>
        <taxon>Caryophanaceae</taxon>
        <taxon>Paenisporosarcina</taxon>
    </lineage>
</organism>
<dbReference type="Gene3D" id="3.90.190.20">
    <property type="entry name" value="Mur ligase, C-terminal domain"/>
    <property type="match status" value="1"/>
</dbReference>
<evidence type="ECO:0000259" key="16">
    <source>
        <dbReference type="Pfam" id="PF08245"/>
    </source>
</evidence>
<dbReference type="PANTHER" id="PTHR23135:SF4">
    <property type="entry name" value="UDP-N-ACETYLMURAMOYL-L-ALANYL-D-GLUTAMATE--2,6-DIAMINOPIMELATE LIGASE MURE HOMOLOG, CHLOROPLASTIC"/>
    <property type="match status" value="1"/>
</dbReference>
<dbReference type="SUPFAM" id="SSF63418">
    <property type="entry name" value="MurE/MurF N-terminal domain"/>
    <property type="match status" value="1"/>
</dbReference>
<evidence type="ECO:0000256" key="3">
    <source>
        <dbReference type="ARBA" id="ARBA00022490"/>
    </source>
</evidence>
<keyword evidence="11 12" id="KW-0961">Cell wall biogenesis/degradation</keyword>
<evidence type="ECO:0000256" key="5">
    <source>
        <dbReference type="ARBA" id="ARBA00022618"/>
    </source>
</evidence>
<dbReference type="InterPro" id="IPR004101">
    <property type="entry name" value="Mur_ligase_C"/>
</dbReference>
<proteinExistence type="inferred from homology"/>
<dbReference type="Gene3D" id="3.40.1190.10">
    <property type="entry name" value="Mur-like, catalytic domain"/>
    <property type="match status" value="1"/>
</dbReference>
<feature type="binding site" evidence="12">
    <location>
        <position position="454"/>
    </location>
    <ligand>
        <name>meso-2,6-diaminopimelate</name>
        <dbReference type="ChEBI" id="CHEBI:57791"/>
    </ligand>
</feature>
<keyword evidence="10 12" id="KW-0131">Cell cycle</keyword>
<keyword evidence="3 12" id="KW-0963">Cytoplasm</keyword>
<feature type="domain" description="Mur ligase central" evidence="16">
    <location>
        <begin position="112"/>
        <end position="308"/>
    </location>
</feature>
<accession>A0A9X3LEB1</accession>
<feature type="binding site" evidence="12">
    <location>
        <position position="186"/>
    </location>
    <ligand>
        <name>UDP-N-acetyl-alpha-D-muramoyl-L-alanyl-D-glutamate</name>
        <dbReference type="ChEBI" id="CHEBI:83900"/>
    </ligand>
</feature>
<dbReference type="NCBIfam" id="TIGR01085">
    <property type="entry name" value="murE"/>
    <property type="match status" value="1"/>
</dbReference>
<evidence type="ECO:0000256" key="9">
    <source>
        <dbReference type="ARBA" id="ARBA00022984"/>
    </source>
</evidence>
<gene>
    <name evidence="12" type="primary">murE</name>
    <name evidence="17" type="ORF">M9R32_04415</name>
</gene>
<dbReference type="Pfam" id="PF01225">
    <property type="entry name" value="Mur_ligase"/>
    <property type="match status" value="1"/>
</dbReference>
<comment type="similarity">
    <text evidence="2 12">Belongs to the MurCDEF family. MurE subfamily.</text>
</comment>
<dbReference type="GO" id="GO:0008360">
    <property type="term" value="P:regulation of cell shape"/>
    <property type="evidence" value="ECO:0007669"/>
    <property type="project" value="UniProtKB-KW"/>
</dbReference>
<evidence type="ECO:0000256" key="11">
    <source>
        <dbReference type="ARBA" id="ARBA00023316"/>
    </source>
</evidence>
<evidence type="ECO:0000313" key="18">
    <source>
        <dbReference type="Proteomes" id="UP001152173"/>
    </source>
</evidence>
<feature type="binding site" evidence="12">
    <location>
        <position position="32"/>
    </location>
    <ligand>
        <name>UDP-N-acetyl-alpha-D-muramoyl-L-alanyl-D-glutamate</name>
        <dbReference type="ChEBI" id="CHEBI:83900"/>
    </ligand>
</feature>
<dbReference type="GO" id="GO:0009252">
    <property type="term" value="P:peptidoglycan biosynthetic process"/>
    <property type="evidence" value="ECO:0007669"/>
    <property type="project" value="UniProtKB-UniRule"/>
</dbReference>